<evidence type="ECO:0000313" key="2">
    <source>
        <dbReference type="Proteomes" id="UP000184148"/>
    </source>
</evidence>
<keyword evidence="2" id="KW-1185">Reference proteome</keyword>
<name>A0A1M5A7R5_9FIRM</name>
<dbReference type="EMBL" id="FQUY01000016">
    <property type="protein sequence ID" value="SHF26371.1"/>
    <property type="molecule type" value="Genomic_DNA"/>
</dbReference>
<reference evidence="2" key="1">
    <citation type="submission" date="2016-11" db="EMBL/GenBank/DDBJ databases">
        <authorList>
            <person name="Varghese N."/>
            <person name="Submissions S."/>
        </authorList>
    </citation>
    <scope>NUCLEOTIDE SEQUENCE [LARGE SCALE GENOMIC DNA]</scope>
    <source>
        <strain evidence="2">DSM 12395</strain>
    </source>
</reference>
<gene>
    <name evidence="1" type="ORF">SAMN02745133_02207</name>
</gene>
<dbReference type="RefSeq" id="WP_073239443.1">
    <property type="nucleotide sequence ID" value="NZ_FQUY01000016.1"/>
</dbReference>
<proteinExistence type="predicted"/>
<dbReference type="OrthoDB" id="9856403at2"/>
<dbReference type="Proteomes" id="UP000184148">
    <property type="component" value="Unassembled WGS sequence"/>
</dbReference>
<protein>
    <submittedName>
        <fullName evidence="1">Uncharacterized protein</fullName>
    </submittedName>
</protein>
<sequence length="112" mass="13332">MDSIRKLIVKTLHYAMQAGKDLTEQDIMERYNEYVERYGIENANIALQNTLADFKKLAKREEQRLFCLVKAECLRKFGVAPANRRTFWAEIRENPLRFDTPAAREYREKFAR</sequence>
<accession>A0A1M5A7R5</accession>
<evidence type="ECO:0000313" key="1">
    <source>
        <dbReference type="EMBL" id="SHF26371.1"/>
    </source>
</evidence>
<organism evidence="1 2">
    <name type="scientific">Desulforamulus putei DSM 12395</name>
    <dbReference type="NCBI Taxonomy" id="1121429"/>
    <lineage>
        <taxon>Bacteria</taxon>
        <taxon>Bacillati</taxon>
        <taxon>Bacillota</taxon>
        <taxon>Clostridia</taxon>
        <taxon>Eubacteriales</taxon>
        <taxon>Peptococcaceae</taxon>
        <taxon>Desulforamulus</taxon>
    </lineage>
</organism>
<dbReference type="AlphaFoldDB" id="A0A1M5A7R5"/>